<reference evidence="2" key="1">
    <citation type="submission" date="2023-07" db="EMBL/GenBank/DDBJ databases">
        <title>Study on multiphase classification of strain Alteromonas salexigens isolated from the Yellow Sea.</title>
        <authorList>
            <person name="Sun L."/>
        </authorList>
    </citation>
    <scope>NUCLEOTIDE SEQUENCE [LARGE SCALE GENOMIC DNA]</scope>
    <source>
        <strain evidence="2">ASW11-19</strain>
    </source>
</reference>
<dbReference type="RefSeq" id="WP_262992476.1">
    <property type="nucleotide sequence ID" value="NZ_JAOTJC010000006.1"/>
</dbReference>
<evidence type="ECO:0000313" key="2">
    <source>
        <dbReference type="Proteomes" id="UP001209257"/>
    </source>
</evidence>
<comment type="caution">
    <text evidence="1">The sequence shown here is derived from an EMBL/GenBank/DDBJ whole genome shotgun (WGS) entry which is preliminary data.</text>
</comment>
<dbReference type="Pfam" id="PF10604">
    <property type="entry name" value="Polyketide_cyc2"/>
    <property type="match status" value="1"/>
</dbReference>
<sequence>MQVSRSIDIQAPQEVVWSIITDIENAQHRISGIKEVEILKPATGPSITGLKWRETREMMGKDATEEMWITQASAPDFYEAEAASHGAVYTSRLELSHAGGTTALTMHFDGKPETFMAKIIWALTGWMAKSALKKTIDQDLKDIKAVAEASKL</sequence>
<dbReference type="Proteomes" id="UP001209257">
    <property type="component" value="Unassembled WGS sequence"/>
</dbReference>
<evidence type="ECO:0000313" key="1">
    <source>
        <dbReference type="EMBL" id="MCU7553771.1"/>
    </source>
</evidence>
<name>A0ABT2VKG6_9ALTE</name>
<keyword evidence="2" id="KW-1185">Reference proteome</keyword>
<protein>
    <submittedName>
        <fullName evidence="1">SRPBCC family protein</fullName>
    </submittedName>
</protein>
<proteinExistence type="predicted"/>
<dbReference type="InterPro" id="IPR023393">
    <property type="entry name" value="START-like_dom_sf"/>
</dbReference>
<organism evidence="1 2">
    <name type="scientific">Alteromonas salexigens</name>
    <dbReference type="NCBI Taxonomy" id="2982530"/>
    <lineage>
        <taxon>Bacteria</taxon>
        <taxon>Pseudomonadati</taxon>
        <taxon>Pseudomonadota</taxon>
        <taxon>Gammaproteobacteria</taxon>
        <taxon>Alteromonadales</taxon>
        <taxon>Alteromonadaceae</taxon>
        <taxon>Alteromonas/Salinimonas group</taxon>
        <taxon>Alteromonas</taxon>
    </lineage>
</organism>
<gene>
    <name evidence="1" type="ORF">OCL06_04055</name>
</gene>
<accession>A0ABT2VKG6</accession>
<dbReference type="EMBL" id="JAOTJC010000006">
    <property type="protein sequence ID" value="MCU7553771.1"/>
    <property type="molecule type" value="Genomic_DNA"/>
</dbReference>
<dbReference type="Gene3D" id="3.30.530.20">
    <property type="match status" value="1"/>
</dbReference>
<dbReference type="SUPFAM" id="SSF55961">
    <property type="entry name" value="Bet v1-like"/>
    <property type="match status" value="1"/>
</dbReference>
<dbReference type="InterPro" id="IPR019587">
    <property type="entry name" value="Polyketide_cyclase/dehydratase"/>
</dbReference>